<dbReference type="AlphaFoldDB" id="A0A403SZV2"/>
<reference evidence="2 3" key="1">
    <citation type="submission" date="2018-10" db="EMBL/GenBank/DDBJ databases">
        <authorList>
            <consortium name="PulseNet: The National Subtyping Network for Foodborne Disease Surveillance"/>
            <person name="Tarr C.L."/>
            <person name="Trees E."/>
            <person name="Katz L.S."/>
            <person name="Carleton-Romer H.A."/>
            <person name="Stroika S."/>
            <person name="Kucerova Z."/>
            <person name="Roache K.F."/>
            <person name="Sabol A.L."/>
            <person name="Besser J."/>
            <person name="Gerner-Smidt P."/>
        </authorList>
    </citation>
    <scope>NUCLEOTIDE SEQUENCE [LARGE SCALE GENOMIC DNA]</scope>
    <source>
        <strain evidence="2 3">PNUSAS052121</strain>
    </source>
</reference>
<name>A0A403SZV2_SALER</name>
<feature type="region of interest" description="Disordered" evidence="1">
    <location>
        <begin position="119"/>
        <end position="138"/>
    </location>
</feature>
<feature type="region of interest" description="Disordered" evidence="1">
    <location>
        <begin position="79"/>
        <end position="102"/>
    </location>
</feature>
<gene>
    <name evidence="2" type="ORF">D9O31_10650</name>
</gene>
<proteinExistence type="predicted"/>
<evidence type="ECO:0000313" key="2">
    <source>
        <dbReference type="EMBL" id="MMS77027.1"/>
    </source>
</evidence>
<feature type="region of interest" description="Disordered" evidence="1">
    <location>
        <begin position="1"/>
        <end position="34"/>
    </location>
</feature>
<evidence type="ECO:0000313" key="3">
    <source>
        <dbReference type="Proteomes" id="UP000839526"/>
    </source>
</evidence>
<sequence>MRTPDRGSTTGAASWTDDEPARSLPAGRAQRVNPPLTAILKKELVRKYGLFFHIKPPYRGDENTRPGFDNWRSQLDRRQACEETARRASAASQSPPHRHLKERARTKVRAFFSYIAPSLPDGGTGVLSGLPRAQRHQT</sequence>
<dbReference type="Proteomes" id="UP000839526">
    <property type="component" value="Unassembled WGS sequence"/>
</dbReference>
<protein>
    <submittedName>
        <fullName evidence="2">Uncharacterized protein</fullName>
    </submittedName>
</protein>
<accession>A0A403SZV2</accession>
<evidence type="ECO:0000256" key="1">
    <source>
        <dbReference type="SAM" id="MobiDB-lite"/>
    </source>
</evidence>
<feature type="compositionally biased region" description="Polar residues" evidence="1">
    <location>
        <begin position="1"/>
        <end position="13"/>
    </location>
</feature>
<dbReference type="EMBL" id="RWAH01000008">
    <property type="protein sequence ID" value="MMS77027.1"/>
    <property type="molecule type" value="Genomic_DNA"/>
</dbReference>
<comment type="caution">
    <text evidence="2">The sequence shown here is derived from an EMBL/GenBank/DDBJ whole genome shotgun (WGS) entry which is preliminary data.</text>
</comment>
<organism evidence="2 3">
    <name type="scientific">Salmonella enterica</name>
    <name type="common">Salmonella choleraesuis</name>
    <dbReference type="NCBI Taxonomy" id="28901"/>
    <lineage>
        <taxon>Bacteria</taxon>
        <taxon>Pseudomonadati</taxon>
        <taxon>Pseudomonadota</taxon>
        <taxon>Gammaproteobacteria</taxon>
        <taxon>Enterobacterales</taxon>
        <taxon>Enterobacteriaceae</taxon>
        <taxon>Salmonella</taxon>
    </lineage>
</organism>